<sequence>MSSSMNSTLPQRLSAKFKGSFAYYTIRDRLPVILTRVVDTVYTYRIKATQQYGEEGARDCKSIVASLAKLRNEMQTDKPILPLVSDKDEDSEIWQRYLEEETQRNSGQPPSWFQSPWLYFECYMYRRMVDYIRQSKHLKSFDPFREMKDTALEKSQDALVILAKYLDSTSDENGNVYNLFAEFIQIALWGNKCDLSISAGVENSQKISPLSQLKVLKDKILVDDTEKLWQVLQKAREHKAENGRVRLDIVLDNAGFELFTDLCLAEFALRTVDVVVMHDKDMPWFVSDVGHSDFKHTLDFLERHENEFLQSLGQKWTQRLQDGSWILQGHPFWTTPHDFSEMRSVSPELHAELSNSDLILLKGDLNYRKLVGDRQWEHTVPYAEALCGFHPAPHCALRTSKADVIVGLEEGVSEQIEAGDKDWMLDGKYAVIQFCGIVRT</sequence>
<evidence type="ECO:0000256" key="2">
    <source>
        <dbReference type="ARBA" id="ARBA00001326"/>
    </source>
</evidence>
<evidence type="ECO:0000256" key="7">
    <source>
        <dbReference type="ARBA" id="ARBA00023211"/>
    </source>
</evidence>
<evidence type="ECO:0000256" key="1">
    <source>
        <dbReference type="ARBA" id="ARBA00000807"/>
    </source>
</evidence>
<name>A0A914B6I6_PATMI</name>
<dbReference type="FunFam" id="1.20.930.60:FF:000001">
    <property type="entry name" value="protein-glutamate O-methyltransferase isoform X1"/>
    <property type="match status" value="1"/>
</dbReference>
<comment type="function">
    <text evidence="8 10">Metal-dependent phosphatase that shows phosphatase activity against several substrates, including fructose-1-phosphate and fructose-6-phosphate. Its preference for fructose-1-phosphate, a strong glycating agent that causes DNA damage rather than a canonical yeast metabolite, suggests a damage-control function in hexose phosphate metabolism. Has also been shown to have O-methyltransferase activity that methylates glutamate residues of target proteins to form gamma-glutamyl methyl ester residues. Possibly methylates PCNA, suggesting it is involved in the DNA damage response.</text>
</comment>
<evidence type="ECO:0000256" key="9">
    <source>
        <dbReference type="ARBA" id="ARBA00048809"/>
    </source>
</evidence>
<comment type="domain">
    <text evidence="10">Subfamily III proteins have a conserved RTxK motif about 40-50 residues from the C-terminus; the threonine may be replaced by serine or cysteine.</text>
</comment>
<keyword evidence="10" id="KW-0489">Methyltransferase</keyword>
<keyword evidence="7 10" id="KW-0464">Manganese</keyword>
<dbReference type="GO" id="GO:0016462">
    <property type="term" value="F:pyrophosphatase activity"/>
    <property type="evidence" value="ECO:0007669"/>
    <property type="project" value="UniProtKB-ARBA"/>
</dbReference>
<proteinExistence type="inferred from homology"/>
<dbReference type="PANTHER" id="PTHR12260:SF6">
    <property type="entry name" value="DAMAGE-CONTROL PHOSPHATASE ARMT1"/>
    <property type="match status" value="1"/>
</dbReference>
<evidence type="ECO:0000256" key="8">
    <source>
        <dbReference type="ARBA" id="ARBA00045980"/>
    </source>
</evidence>
<comment type="catalytic activity">
    <reaction evidence="9 10">
        <text>beta-D-fructose 6-phosphate = dihydroxyacetone + D-glyceraldehyde 3-phosphate</text>
        <dbReference type="Rhea" id="RHEA:28002"/>
        <dbReference type="ChEBI" id="CHEBI:16016"/>
        <dbReference type="ChEBI" id="CHEBI:57634"/>
        <dbReference type="ChEBI" id="CHEBI:59776"/>
    </reaction>
</comment>
<dbReference type="PANTHER" id="PTHR12260">
    <property type="entry name" value="DAMAGE-CONTROL PHOSPHATASE ARMT1"/>
    <property type="match status" value="1"/>
</dbReference>
<dbReference type="EC" id="2.1.1.-" evidence="10"/>
<dbReference type="InterPro" id="IPR036075">
    <property type="entry name" value="ARMT-1-like_metal-bd_sf"/>
</dbReference>
<dbReference type="GO" id="GO:0005634">
    <property type="term" value="C:nucleus"/>
    <property type="evidence" value="ECO:0007669"/>
    <property type="project" value="TreeGrafter"/>
</dbReference>
<reference evidence="12" key="1">
    <citation type="submission" date="2022-11" db="UniProtKB">
        <authorList>
            <consortium name="EnsemblMetazoa"/>
        </authorList>
    </citation>
    <scope>IDENTIFICATION</scope>
</reference>
<evidence type="ECO:0000256" key="10">
    <source>
        <dbReference type="RuleBase" id="RU367030"/>
    </source>
</evidence>
<dbReference type="AlphaFoldDB" id="A0A914B6I6"/>
<dbReference type="EC" id="3.1.3.-" evidence="10"/>
<keyword evidence="10" id="KW-0808">Transferase</keyword>
<evidence type="ECO:0000313" key="13">
    <source>
        <dbReference type="Proteomes" id="UP000887568"/>
    </source>
</evidence>
<evidence type="ECO:0000313" key="12">
    <source>
        <dbReference type="EnsemblMetazoa" id="XP_038071821.1"/>
    </source>
</evidence>
<dbReference type="RefSeq" id="XP_038071821.1">
    <property type="nucleotide sequence ID" value="XM_038215893.1"/>
</dbReference>
<dbReference type="InterPro" id="IPR002791">
    <property type="entry name" value="ARMT1-like_metal-bd"/>
</dbReference>
<dbReference type="SUPFAM" id="SSF111321">
    <property type="entry name" value="AF1104-like"/>
    <property type="match status" value="1"/>
</dbReference>
<protein>
    <recommendedName>
        <fullName evidence="10">Sugar phosphate phosphatase</fullName>
        <ecNumber evidence="10">2.1.1.-</ecNumber>
        <ecNumber evidence="10">3.1.3.-</ecNumber>
    </recommendedName>
</protein>
<dbReference type="GO" id="GO:0032259">
    <property type="term" value="P:methylation"/>
    <property type="evidence" value="ECO:0007669"/>
    <property type="project" value="UniProtKB-KW"/>
</dbReference>
<dbReference type="Proteomes" id="UP000887568">
    <property type="component" value="Unplaced"/>
</dbReference>
<dbReference type="Pfam" id="PF01937">
    <property type="entry name" value="ARMT1-like_dom"/>
    <property type="match status" value="1"/>
</dbReference>
<feature type="domain" description="Damage-control phosphatase ARMT1-like metal-binding" evidence="11">
    <location>
        <begin position="25"/>
        <end position="415"/>
    </location>
</feature>
<evidence type="ECO:0000259" key="11">
    <source>
        <dbReference type="Pfam" id="PF01937"/>
    </source>
</evidence>
<dbReference type="EnsemblMetazoa" id="XM_038215893.1">
    <property type="protein sequence ID" value="XP_038071821.1"/>
    <property type="gene ID" value="LOC119740549"/>
</dbReference>
<dbReference type="CTD" id="73419"/>
<dbReference type="Gene3D" id="1.20.930.60">
    <property type="match status" value="1"/>
</dbReference>
<dbReference type="GO" id="GO:0006974">
    <property type="term" value="P:DNA damage response"/>
    <property type="evidence" value="ECO:0007669"/>
    <property type="project" value="TreeGrafter"/>
</dbReference>
<evidence type="ECO:0000256" key="6">
    <source>
        <dbReference type="ARBA" id="ARBA00022801"/>
    </source>
</evidence>
<accession>A0A914B6I6</accession>
<dbReference type="Gene3D" id="3.40.50.10880">
    <property type="entry name" value="Uncharacterised protein PF01937, DUF89, domain 3"/>
    <property type="match status" value="1"/>
</dbReference>
<dbReference type="GO" id="GO:0046872">
    <property type="term" value="F:metal ion binding"/>
    <property type="evidence" value="ECO:0007669"/>
    <property type="project" value="UniProtKB-UniRule"/>
</dbReference>
<dbReference type="OrthoDB" id="541375at2759"/>
<keyword evidence="13" id="KW-1185">Reference proteome</keyword>
<comment type="cofactor">
    <cofactor evidence="10">
        <name>Mn(2+)</name>
        <dbReference type="ChEBI" id="CHEBI:29035"/>
    </cofactor>
    <cofactor evidence="10">
        <name>Ni(2+)</name>
        <dbReference type="ChEBI" id="CHEBI:49786"/>
    </cofactor>
</comment>
<comment type="catalytic activity">
    <reaction evidence="1 10">
        <text>L-glutamyl-[protein] + S-adenosyl-L-methionine = [protein]-L-glutamate 5-O-methyl ester + S-adenosyl-L-homocysteine</text>
        <dbReference type="Rhea" id="RHEA:24452"/>
        <dbReference type="Rhea" id="RHEA-COMP:10208"/>
        <dbReference type="Rhea" id="RHEA-COMP:10311"/>
        <dbReference type="ChEBI" id="CHEBI:29973"/>
        <dbReference type="ChEBI" id="CHEBI:57856"/>
        <dbReference type="ChEBI" id="CHEBI:59789"/>
        <dbReference type="ChEBI" id="CHEBI:82795"/>
    </reaction>
</comment>
<dbReference type="OMA" id="IFARQKM"/>
<evidence type="ECO:0000256" key="4">
    <source>
        <dbReference type="ARBA" id="ARBA00022596"/>
    </source>
</evidence>
<dbReference type="InterPro" id="IPR039763">
    <property type="entry name" value="ARMT1"/>
</dbReference>
<dbReference type="FunFam" id="3.40.50.10880:FF:000005">
    <property type="entry name" value="DUF89-domain-containing protein"/>
    <property type="match status" value="1"/>
</dbReference>
<evidence type="ECO:0000256" key="3">
    <source>
        <dbReference type="ARBA" id="ARBA00009519"/>
    </source>
</evidence>
<evidence type="ECO:0000256" key="5">
    <source>
        <dbReference type="ARBA" id="ARBA00022723"/>
    </source>
</evidence>
<dbReference type="GO" id="GO:0051998">
    <property type="term" value="F:protein carboxyl O-methyltransferase activity"/>
    <property type="evidence" value="ECO:0007669"/>
    <property type="project" value="UniProtKB-UniRule"/>
</dbReference>
<dbReference type="GO" id="GO:0016791">
    <property type="term" value="F:phosphatase activity"/>
    <property type="evidence" value="ECO:0007669"/>
    <property type="project" value="TreeGrafter"/>
</dbReference>
<dbReference type="GO" id="GO:0030643">
    <property type="term" value="P:intracellular phosphate ion homeostasis"/>
    <property type="evidence" value="ECO:0007669"/>
    <property type="project" value="UniProtKB-ARBA"/>
</dbReference>
<keyword evidence="4" id="KW-0533">Nickel</keyword>
<keyword evidence="6 10" id="KW-0378">Hydrolase</keyword>
<keyword evidence="5 10" id="KW-0479">Metal-binding</keyword>
<comment type="similarity">
    <text evidence="3 10">Belongs to the damage-control phosphatase family. Sugar phosphate phosphatase III subfamily.</text>
</comment>
<organism evidence="12 13">
    <name type="scientific">Patiria miniata</name>
    <name type="common">Bat star</name>
    <name type="synonym">Asterina miniata</name>
    <dbReference type="NCBI Taxonomy" id="46514"/>
    <lineage>
        <taxon>Eukaryota</taxon>
        <taxon>Metazoa</taxon>
        <taxon>Echinodermata</taxon>
        <taxon>Eleutherozoa</taxon>
        <taxon>Asterozoa</taxon>
        <taxon>Asteroidea</taxon>
        <taxon>Valvatacea</taxon>
        <taxon>Valvatida</taxon>
        <taxon>Asterinidae</taxon>
        <taxon>Patiria</taxon>
    </lineage>
</organism>
<comment type="catalytic activity">
    <reaction evidence="2 10">
        <text>beta-D-fructose 1-phosphate + H2O = D-fructose + phosphate</text>
        <dbReference type="Rhea" id="RHEA:35603"/>
        <dbReference type="ChEBI" id="CHEBI:15377"/>
        <dbReference type="ChEBI" id="CHEBI:37721"/>
        <dbReference type="ChEBI" id="CHEBI:43474"/>
        <dbReference type="ChEBI" id="CHEBI:138881"/>
    </reaction>
</comment>
<dbReference type="GeneID" id="119740549"/>